<organism evidence="9 10">
    <name type="scientific">Proteiniborus ethanoligenes</name>
    <dbReference type="NCBI Taxonomy" id="415015"/>
    <lineage>
        <taxon>Bacteria</taxon>
        <taxon>Bacillati</taxon>
        <taxon>Bacillota</taxon>
        <taxon>Clostridia</taxon>
        <taxon>Eubacteriales</taxon>
        <taxon>Proteiniborus</taxon>
    </lineage>
</organism>
<gene>
    <name evidence="9" type="ORF">SAMN05660462_01348</name>
</gene>
<dbReference type="AlphaFoldDB" id="A0A1H3P2V2"/>
<keyword evidence="4" id="KW-1003">Cell membrane</keyword>
<feature type="transmembrane region" description="Helical" evidence="8">
    <location>
        <begin position="72"/>
        <end position="91"/>
    </location>
</feature>
<evidence type="ECO:0000313" key="9">
    <source>
        <dbReference type="EMBL" id="SDY95381.1"/>
    </source>
</evidence>
<evidence type="ECO:0000256" key="8">
    <source>
        <dbReference type="SAM" id="Phobius"/>
    </source>
</evidence>
<reference evidence="9 10" key="1">
    <citation type="submission" date="2016-10" db="EMBL/GenBank/DDBJ databases">
        <authorList>
            <person name="de Groot N.N."/>
        </authorList>
    </citation>
    <scope>NUCLEOTIDE SEQUENCE [LARGE SCALE GENOMIC DNA]</scope>
    <source>
        <strain evidence="9 10">DSM 21650</strain>
    </source>
</reference>
<accession>A0A1H3P2V2</accession>
<comment type="subcellular location">
    <subcellularLocation>
        <location evidence="1">Cell membrane</location>
        <topology evidence="1">Multi-pass membrane protein</topology>
    </subcellularLocation>
</comment>
<dbReference type="EMBL" id="FNQE01000012">
    <property type="protein sequence ID" value="SDY95381.1"/>
    <property type="molecule type" value="Genomic_DNA"/>
</dbReference>
<keyword evidence="3" id="KW-0813">Transport</keyword>
<keyword evidence="6 8" id="KW-1133">Transmembrane helix</keyword>
<feature type="transmembrane region" description="Helical" evidence="8">
    <location>
        <begin position="322"/>
        <end position="350"/>
    </location>
</feature>
<name>A0A1H3P2V2_9FIRM</name>
<evidence type="ECO:0000256" key="1">
    <source>
        <dbReference type="ARBA" id="ARBA00004651"/>
    </source>
</evidence>
<dbReference type="InterPro" id="IPR002549">
    <property type="entry name" value="AI-2E-like"/>
</dbReference>
<dbReference type="GO" id="GO:0005886">
    <property type="term" value="C:plasma membrane"/>
    <property type="evidence" value="ECO:0007669"/>
    <property type="project" value="UniProtKB-SubCell"/>
</dbReference>
<proteinExistence type="inferred from homology"/>
<dbReference type="Pfam" id="PF01594">
    <property type="entry name" value="AI-2E_transport"/>
    <property type="match status" value="1"/>
</dbReference>
<dbReference type="Proteomes" id="UP000198625">
    <property type="component" value="Unassembled WGS sequence"/>
</dbReference>
<feature type="transmembrane region" description="Helical" evidence="8">
    <location>
        <begin position="290"/>
        <end position="310"/>
    </location>
</feature>
<evidence type="ECO:0000256" key="2">
    <source>
        <dbReference type="ARBA" id="ARBA00009773"/>
    </source>
</evidence>
<feature type="transmembrane region" description="Helical" evidence="8">
    <location>
        <begin position="227"/>
        <end position="248"/>
    </location>
</feature>
<dbReference type="PANTHER" id="PTHR21716">
    <property type="entry name" value="TRANSMEMBRANE PROTEIN"/>
    <property type="match status" value="1"/>
</dbReference>
<keyword evidence="10" id="KW-1185">Reference proteome</keyword>
<protein>
    <submittedName>
        <fullName evidence="9">Predicted PurR-regulated permease PerM</fullName>
    </submittedName>
</protein>
<sequence>MIDIKERKKYLNLLPIIIISIFIFKFVTVPKSFAPYTNLLKPFFWAFGIAYILNPMLLFIEKKFKLKRIWNILIVYTILLCIVTLIITILTPKVAMGLGSLFKEIPKFIKTTEEYFNTHTFNFGILDRLGVTDYLYENLSNILEELAKTINPILNKTIVQLIDITSSITSALTNFALGIVISIYMLKDKDLFKKQSKALMYALFDPTKANRIIEIGRESNTIFSRYLIGKIIDSTIIGILCFIGLAMLRTPYALVFSTIVGVTNMIPYFGPFIGMIPATVVTLFYSPIKALWVLVFIFGLQQFDGLYLGPKILGMQVGLSPFWIITAVILGGGLAGVMGMLLAVPIAAVIKTMLQRYIHNKLESKNIKL</sequence>
<keyword evidence="7 8" id="KW-0472">Membrane</keyword>
<dbReference type="PANTHER" id="PTHR21716:SF53">
    <property type="entry name" value="PERMEASE PERM-RELATED"/>
    <property type="match status" value="1"/>
</dbReference>
<evidence type="ECO:0000313" key="10">
    <source>
        <dbReference type="Proteomes" id="UP000198625"/>
    </source>
</evidence>
<dbReference type="RefSeq" id="WP_244270489.1">
    <property type="nucleotide sequence ID" value="NZ_FNQE01000012.1"/>
</dbReference>
<evidence type="ECO:0000256" key="6">
    <source>
        <dbReference type="ARBA" id="ARBA00022989"/>
    </source>
</evidence>
<comment type="similarity">
    <text evidence="2">Belongs to the autoinducer-2 exporter (AI-2E) (TC 2.A.86) family.</text>
</comment>
<evidence type="ECO:0000256" key="4">
    <source>
        <dbReference type="ARBA" id="ARBA00022475"/>
    </source>
</evidence>
<dbReference type="GO" id="GO:0055085">
    <property type="term" value="P:transmembrane transport"/>
    <property type="evidence" value="ECO:0007669"/>
    <property type="project" value="TreeGrafter"/>
</dbReference>
<feature type="transmembrane region" description="Helical" evidence="8">
    <location>
        <begin position="12"/>
        <end position="30"/>
    </location>
</feature>
<feature type="transmembrane region" description="Helical" evidence="8">
    <location>
        <begin position="164"/>
        <end position="186"/>
    </location>
</feature>
<evidence type="ECO:0000256" key="7">
    <source>
        <dbReference type="ARBA" id="ARBA00023136"/>
    </source>
</evidence>
<dbReference type="STRING" id="415015.SAMN05660462_01348"/>
<feature type="transmembrane region" description="Helical" evidence="8">
    <location>
        <begin position="42"/>
        <end position="60"/>
    </location>
</feature>
<evidence type="ECO:0000256" key="3">
    <source>
        <dbReference type="ARBA" id="ARBA00022448"/>
    </source>
</evidence>
<evidence type="ECO:0000256" key="5">
    <source>
        <dbReference type="ARBA" id="ARBA00022692"/>
    </source>
</evidence>
<keyword evidence="5 8" id="KW-0812">Transmembrane</keyword>